<evidence type="ECO:0000313" key="3">
    <source>
        <dbReference type="EMBL" id="NRF68144.1"/>
    </source>
</evidence>
<keyword evidence="4" id="KW-1185">Reference proteome</keyword>
<organism evidence="3 4">
    <name type="scientific">Pseudaquabacterium terrae</name>
    <dbReference type="NCBI Taxonomy" id="2732868"/>
    <lineage>
        <taxon>Bacteria</taxon>
        <taxon>Pseudomonadati</taxon>
        <taxon>Pseudomonadota</taxon>
        <taxon>Betaproteobacteria</taxon>
        <taxon>Burkholderiales</taxon>
        <taxon>Sphaerotilaceae</taxon>
        <taxon>Pseudaquabacterium</taxon>
    </lineage>
</organism>
<feature type="compositionally biased region" description="Pro residues" evidence="1">
    <location>
        <begin position="202"/>
        <end position="212"/>
    </location>
</feature>
<protein>
    <submittedName>
        <fullName evidence="3">Uncharacterized protein</fullName>
    </submittedName>
</protein>
<keyword evidence="2" id="KW-0812">Transmembrane</keyword>
<evidence type="ECO:0000313" key="4">
    <source>
        <dbReference type="Proteomes" id="UP000737171"/>
    </source>
</evidence>
<name>A0ABX2EHP8_9BURK</name>
<reference evidence="3 4" key="1">
    <citation type="submission" date="2020-05" db="EMBL/GenBank/DDBJ databases">
        <title>Aquincola sp. isolate from soil.</title>
        <authorList>
            <person name="Han J."/>
            <person name="Kim D.-U."/>
        </authorList>
    </citation>
    <scope>NUCLEOTIDE SEQUENCE [LARGE SCALE GENOMIC DNA]</scope>
    <source>
        <strain evidence="3 4">S2</strain>
    </source>
</reference>
<comment type="caution">
    <text evidence="3">The sequence shown here is derived from an EMBL/GenBank/DDBJ whole genome shotgun (WGS) entry which is preliminary data.</text>
</comment>
<keyword evidence="2" id="KW-0472">Membrane</keyword>
<sequence length="254" mass="27314">MSDDLIVAPAERVSSALVRLAASRARLATALLPPHDDSPGLLDHDAWLPRRLRALWRSLRRKLRMAPLAGMALGGVESWWHDLPWREPTVAVAEELRAAALPLVRRHPIATVAIAAGMGAALVALAPWRWAFLRRRARALPRWAGRSLMAQLSRPSTQAMIAGFLMTMVSRVNDRERAPAAAPVTPPAPVPAPAPQTTAAAPMPPPAPPPRPVAAMPAVSIETEPELELTVDDVSASSDSQTRPAPIRALDRAT</sequence>
<dbReference type="EMBL" id="JABRWJ010000004">
    <property type="protein sequence ID" value="NRF68144.1"/>
    <property type="molecule type" value="Genomic_DNA"/>
</dbReference>
<evidence type="ECO:0000256" key="2">
    <source>
        <dbReference type="SAM" id="Phobius"/>
    </source>
</evidence>
<evidence type="ECO:0000256" key="1">
    <source>
        <dbReference type="SAM" id="MobiDB-lite"/>
    </source>
</evidence>
<dbReference type="RefSeq" id="WP_173123527.1">
    <property type="nucleotide sequence ID" value="NZ_JABRWJ010000004.1"/>
</dbReference>
<feature type="region of interest" description="Disordered" evidence="1">
    <location>
        <begin position="176"/>
        <end position="254"/>
    </location>
</feature>
<accession>A0ABX2EHP8</accession>
<feature type="compositionally biased region" description="Pro residues" evidence="1">
    <location>
        <begin position="184"/>
        <end position="194"/>
    </location>
</feature>
<dbReference type="Proteomes" id="UP000737171">
    <property type="component" value="Unassembled WGS sequence"/>
</dbReference>
<gene>
    <name evidence="3" type="ORF">HLB44_14215</name>
</gene>
<feature type="transmembrane region" description="Helical" evidence="2">
    <location>
        <begin position="109"/>
        <end position="132"/>
    </location>
</feature>
<keyword evidence="2" id="KW-1133">Transmembrane helix</keyword>
<proteinExistence type="predicted"/>